<reference evidence="1" key="1">
    <citation type="submission" date="2014-11" db="EMBL/GenBank/DDBJ databases">
        <authorList>
            <person name="Amaro Gonzalez C."/>
        </authorList>
    </citation>
    <scope>NUCLEOTIDE SEQUENCE</scope>
</reference>
<evidence type="ECO:0000313" key="1">
    <source>
        <dbReference type="EMBL" id="JAH05688.1"/>
    </source>
</evidence>
<dbReference type="AlphaFoldDB" id="A0A0E9PPA5"/>
<proteinExistence type="predicted"/>
<organism evidence="1">
    <name type="scientific">Anguilla anguilla</name>
    <name type="common">European freshwater eel</name>
    <name type="synonym">Muraena anguilla</name>
    <dbReference type="NCBI Taxonomy" id="7936"/>
    <lineage>
        <taxon>Eukaryota</taxon>
        <taxon>Metazoa</taxon>
        <taxon>Chordata</taxon>
        <taxon>Craniata</taxon>
        <taxon>Vertebrata</taxon>
        <taxon>Euteleostomi</taxon>
        <taxon>Actinopterygii</taxon>
        <taxon>Neopterygii</taxon>
        <taxon>Teleostei</taxon>
        <taxon>Anguilliformes</taxon>
        <taxon>Anguillidae</taxon>
        <taxon>Anguilla</taxon>
    </lineage>
</organism>
<name>A0A0E9PPA5_ANGAN</name>
<reference evidence="1" key="2">
    <citation type="journal article" date="2015" name="Fish Shellfish Immunol.">
        <title>Early steps in the European eel (Anguilla anguilla)-Vibrio vulnificus interaction in the gills: Role of the RtxA13 toxin.</title>
        <authorList>
            <person name="Callol A."/>
            <person name="Pajuelo D."/>
            <person name="Ebbesson L."/>
            <person name="Teles M."/>
            <person name="MacKenzie S."/>
            <person name="Amaro C."/>
        </authorList>
    </citation>
    <scope>NUCLEOTIDE SEQUENCE</scope>
</reference>
<accession>A0A0E9PPA5</accession>
<protein>
    <submittedName>
        <fullName evidence="1">Uncharacterized protein</fullName>
    </submittedName>
</protein>
<dbReference type="EMBL" id="GBXM01102889">
    <property type="protein sequence ID" value="JAH05688.1"/>
    <property type="molecule type" value="Transcribed_RNA"/>
</dbReference>
<sequence length="33" mass="3828">MDVLIVDECVAWIMLREQRTPVFGHLCFCSLCV</sequence>